<accession>A0A9P5GW38</accession>
<dbReference type="OrthoDB" id="4587978at2759"/>
<protein>
    <submittedName>
        <fullName evidence="1">Uncharacterized protein</fullName>
    </submittedName>
</protein>
<evidence type="ECO:0000313" key="2">
    <source>
        <dbReference type="Proteomes" id="UP000722485"/>
    </source>
</evidence>
<proteinExistence type="predicted"/>
<reference evidence="1" key="1">
    <citation type="submission" date="2020-03" db="EMBL/GenBank/DDBJ databases">
        <title>Draft Genome Sequence of Cylindrodendrum hubeiense.</title>
        <authorList>
            <person name="Buettner E."/>
            <person name="Kellner H."/>
        </authorList>
    </citation>
    <scope>NUCLEOTIDE SEQUENCE</scope>
    <source>
        <strain evidence="1">IHI 201604</strain>
    </source>
</reference>
<sequence length="192" mass="20502">MASAGRLCQPVPASPTSTLPAVPAATRVVNFCLKAISQDKPNYGFHTNLNSGSATEYLVEPSFNDHYNDYTLDTTTGVIRHSAIEDDLQLYAPAPYGEGSPDRPVMSGKAPPSAAPLLCSNPDGQYTRGSLLRCTATGHGASGQSYTYDHFTYDPTTQLWAIGLEGVTSNGKYSYDIGIFFGGADCIYDNGR</sequence>
<dbReference type="Proteomes" id="UP000722485">
    <property type="component" value="Unassembled WGS sequence"/>
</dbReference>
<comment type="caution">
    <text evidence="1">The sequence shown here is derived from an EMBL/GenBank/DDBJ whole genome shotgun (WGS) entry which is preliminary data.</text>
</comment>
<organism evidence="1 2">
    <name type="scientific">Cylindrodendrum hubeiense</name>
    <dbReference type="NCBI Taxonomy" id="595255"/>
    <lineage>
        <taxon>Eukaryota</taxon>
        <taxon>Fungi</taxon>
        <taxon>Dikarya</taxon>
        <taxon>Ascomycota</taxon>
        <taxon>Pezizomycotina</taxon>
        <taxon>Sordariomycetes</taxon>
        <taxon>Hypocreomycetidae</taxon>
        <taxon>Hypocreales</taxon>
        <taxon>Nectriaceae</taxon>
        <taxon>Cylindrodendrum</taxon>
    </lineage>
</organism>
<dbReference type="EMBL" id="JAANBB010000521">
    <property type="protein sequence ID" value="KAF7540540.1"/>
    <property type="molecule type" value="Genomic_DNA"/>
</dbReference>
<gene>
    <name evidence="1" type="ORF">G7Z17_g12162</name>
</gene>
<dbReference type="AlphaFoldDB" id="A0A9P5GW38"/>
<evidence type="ECO:0000313" key="1">
    <source>
        <dbReference type="EMBL" id="KAF7540540.1"/>
    </source>
</evidence>
<name>A0A9P5GW38_9HYPO</name>
<keyword evidence="2" id="KW-1185">Reference proteome</keyword>